<name>A0A9X0BXG4_9EURO</name>
<feature type="compositionally biased region" description="Low complexity" evidence="4">
    <location>
        <begin position="126"/>
        <end position="143"/>
    </location>
</feature>
<feature type="region of interest" description="Disordered" evidence="4">
    <location>
        <begin position="87"/>
        <end position="158"/>
    </location>
</feature>
<gene>
    <name evidence="6" type="ORF">N7530_002221</name>
</gene>
<evidence type="ECO:0000256" key="4">
    <source>
        <dbReference type="SAM" id="MobiDB-lite"/>
    </source>
</evidence>
<evidence type="ECO:0000256" key="3">
    <source>
        <dbReference type="RuleBase" id="RU003616"/>
    </source>
</evidence>
<evidence type="ECO:0000259" key="5">
    <source>
        <dbReference type="PROSITE" id="PS01031"/>
    </source>
</evidence>
<feature type="compositionally biased region" description="Low complexity" evidence="4">
    <location>
        <begin position="92"/>
        <end position="110"/>
    </location>
</feature>
<accession>A0A9X0BXG4</accession>
<keyword evidence="7" id="KW-1185">Reference proteome</keyword>
<dbReference type="EMBL" id="JAPWDO010000001">
    <property type="protein sequence ID" value="KAJ5487921.1"/>
    <property type="molecule type" value="Genomic_DNA"/>
</dbReference>
<evidence type="ECO:0000313" key="7">
    <source>
        <dbReference type="Proteomes" id="UP001147760"/>
    </source>
</evidence>
<evidence type="ECO:0000256" key="2">
    <source>
        <dbReference type="PROSITE-ProRule" id="PRU00285"/>
    </source>
</evidence>
<reference evidence="6" key="1">
    <citation type="submission" date="2022-12" db="EMBL/GenBank/DDBJ databases">
        <authorList>
            <person name="Petersen C."/>
        </authorList>
    </citation>
    <scope>NUCLEOTIDE SEQUENCE</scope>
    <source>
        <strain evidence="6">IBT 17660</strain>
    </source>
</reference>
<keyword evidence="1" id="KW-0346">Stress response</keyword>
<sequence length="207" mass="22777">MAFFSQSGLSPLFLLNDYEAPNQYKPRKCPKSYQCSKLQARSSFAPAFDVREFTNAYHLDGELPGVDQSNIEIEFTDPHTLVIKGHTDREYNSNNSNNGNNDANSSRSSSPAGWHQATVEDEDAESTSSADTAASKTASASASHTEKTETDKPHFWAKERSVGDFQRTFSFTARVDQDSVRASLKNGVLSVVVPKEPTPTPKKIPIV</sequence>
<evidence type="ECO:0000313" key="6">
    <source>
        <dbReference type="EMBL" id="KAJ5487921.1"/>
    </source>
</evidence>
<dbReference type="SUPFAM" id="SSF49764">
    <property type="entry name" value="HSP20-like chaperones"/>
    <property type="match status" value="1"/>
</dbReference>
<reference evidence="6" key="2">
    <citation type="journal article" date="2023" name="IMA Fungus">
        <title>Comparative genomic study of the Penicillium genus elucidates a diverse pangenome and 15 lateral gene transfer events.</title>
        <authorList>
            <person name="Petersen C."/>
            <person name="Sorensen T."/>
            <person name="Nielsen M.R."/>
            <person name="Sondergaard T.E."/>
            <person name="Sorensen J.L."/>
            <person name="Fitzpatrick D.A."/>
            <person name="Frisvad J.C."/>
            <person name="Nielsen K.L."/>
        </authorList>
    </citation>
    <scope>NUCLEOTIDE SEQUENCE</scope>
    <source>
        <strain evidence="6">IBT 17660</strain>
    </source>
</reference>
<dbReference type="Proteomes" id="UP001147760">
    <property type="component" value="Unassembled WGS sequence"/>
</dbReference>
<dbReference type="PANTHER" id="PTHR11527">
    <property type="entry name" value="HEAT-SHOCK PROTEIN 20 FAMILY MEMBER"/>
    <property type="match status" value="1"/>
</dbReference>
<dbReference type="InterPro" id="IPR008978">
    <property type="entry name" value="HSP20-like_chaperone"/>
</dbReference>
<dbReference type="PROSITE" id="PS01031">
    <property type="entry name" value="SHSP"/>
    <property type="match status" value="1"/>
</dbReference>
<comment type="caution">
    <text evidence="6">The sequence shown here is derived from an EMBL/GenBank/DDBJ whole genome shotgun (WGS) entry which is preliminary data.</text>
</comment>
<dbReference type="AlphaFoldDB" id="A0A9X0BXG4"/>
<comment type="similarity">
    <text evidence="2 3">Belongs to the small heat shock protein (HSP20) family.</text>
</comment>
<dbReference type="CDD" id="cd06464">
    <property type="entry name" value="ACD_sHsps-like"/>
    <property type="match status" value="1"/>
</dbReference>
<protein>
    <recommendedName>
        <fullName evidence="5">SHSP domain-containing protein</fullName>
    </recommendedName>
</protein>
<evidence type="ECO:0000256" key="1">
    <source>
        <dbReference type="ARBA" id="ARBA00023016"/>
    </source>
</evidence>
<dbReference type="Pfam" id="PF00011">
    <property type="entry name" value="HSP20"/>
    <property type="match status" value="1"/>
</dbReference>
<proteinExistence type="inferred from homology"/>
<organism evidence="6 7">
    <name type="scientific">Penicillium desertorum</name>
    <dbReference type="NCBI Taxonomy" id="1303715"/>
    <lineage>
        <taxon>Eukaryota</taxon>
        <taxon>Fungi</taxon>
        <taxon>Dikarya</taxon>
        <taxon>Ascomycota</taxon>
        <taxon>Pezizomycotina</taxon>
        <taxon>Eurotiomycetes</taxon>
        <taxon>Eurotiomycetidae</taxon>
        <taxon>Eurotiales</taxon>
        <taxon>Aspergillaceae</taxon>
        <taxon>Penicillium</taxon>
    </lineage>
</organism>
<dbReference type="InterPro" id="IPR031107">
    <property type="entry name" value="Small_HSP"/>
</dbReference>
<dbReference type="InterPro" id="IPR002068">
    <property type="entry name" value="A-crystallin/Hsp20_dom"/>
</dbReference>
<dbReference type="Gene3D" id="2.60.40.790">
    <property type="match status" value="1"/>
</dbReference>
<feature type="compositionally biased region" description="Basic and acidic residues" evidence="4">
    <location>
        <begin position="144"/>
        <end position="158"/>
    </location>
</feature>
<dbReference type="OrthoDB" id="1431247at2759"/>
<feature type="domain" description="SHSP" evidence="5">
    <location>
        <begin position="39"/>
        <end position="207"/>
    </location>
</feature>